<accession>A0AAE1ANT8</accession>
<dbReference type="Proteomes" id="UP001283361">
    <property type="component" value="Unassembled WGS sequence"/>
</dbReference>
<keyword evidence="2" id="KW-1185">Reference proteome</keyword>
<dbReference type="EMBL" id="JAWDGP010001479">
    <property type="protein sequence ID" value="KAK3791244.1"/>
    <property type="molecule type" value="Genomic_DNA"/>
</dbReference>
<gene>
    <name evidence="1" type="ORF">RRG08_066925</name>
</gene>
<organism evidence="1 2">
    <name type="scientific">Elysia crispata</name>
    <name type="common">lettuce slug</name>
    <dbReference type="NCBI Taxonomy" id="231223"/>
    <lineage>
        <taxon>Eukaryota</taxon>
        <taxon>Metazoa</taxon>
        <taxon>Spiralia</taxon>
        <taxon>Lophotrochozoa</taxon>
        <taxon>Mollusca</taxon>
        <taxon>Gastropoda</taxon>
        <taxon>Heterobranchia</taxon>
        <taxon>Euthyneura</taxon>
        <taxon>Panpulmonata</taxon>
        <taxon>Sacoglossa</taxon>
        <taxon>Placobranchoidea</taxon>
        <taxon>Plakobranchidae</taxon>
        <taxon>Elysia</taxon>
    </lineage>
</organism>
<reference evidence="1" key="1">
    <citation type="journal article" date="2023" name="G3 (Bethesda)">
        <title>A reference genome for the long-term kleptoplast-retaining sea slug Elysia crispata morphotype clarki.</title>
        <authorList>
            <person name="Eastman K.E."/>
            <person name="Pendleton A.L."/>
            <person name="Shaikh M.A."/>
            <person name="Suttiyut T."/>
            <person name="Ogas R."/>
            <person name="Tomko P."/>
            <person name="Gavelis G."/>
            <person name="Widhalm J.R."/>
            <person name="Wisecaver J.H."/>
        </authorList>
    </citation>
    <scope>NUCLEOTIDE SEQUENCE</scope>
    <source>
        <strain evidence="1">ECLA1</strain>
    </source>
</reference>
<evidence type="ECO:0000313" key="1">
    <source>
        <dbReference type="EMBL" id="KAK3791244.1"/>
    </source>
</evidence>
<name>A0AAE1ANT8_9GAST</name>
<comment type="caution">
    <text evidence="1">The sequence shown here is derived from an EMBL/GenBank/DDBJ whole genome shotgun (WGS) entry which is preliminary data.</text>
</comment>
<proteinExistence type="predicted"/>
<sequence>MASCTTVLAHIQVGGDAGPAGHCVVDPESRVLYCFMEHPHSPSHFLYFNTYFKNFVSFYYPFFTEGIRLKSKRDGSLDTEWLAAVSNRVGLEEVSGPPSSRAMTSAHVAHCTAARSAPLATDPWVEHPADPQALSSVLQVASQTGLLGDFSGWYNRLQVASQTGLLGDFSGWINRLQVSSQTGLLGDYSGWIIRLQVSSQTGLLGDFSGWINKLQVSSQTGLLRDYSGWINRLQVSSQTGLLGDYSGWINRLQVSSQTDITVCRDLPPELVRDAQHQTACGISTSITLGTSDLSRPSVTACRGELRPDGAGSTRPVICRCPTGAGVTGAPGGC</sequence>
<dbReference type="AlphaFoldDB" id="A0AAE1ANT8"/>
<evidence type="ECO:0000313" key="2">
    <source>
        <dbReference type="Proteomes" id="UP001283361"/>
    </source>
</evidence>
<protein>
    <submittedName>
        <fullName evidence="1">Uncharacterized protein</fullName>
    </submittedName>
</protein>